<dbReference type="eggNOG" id="ENOG502R9Z8">
    <property type="taxonomic scope" value="Eukaryota"/>
</dbReference>
<proteinExistence type="predicted"/>
<organism evidence="3 4">
    <name type="scientific">Tetrapisispora phaffii (strain ATCC 24235 / CBS 4417 / NBRC 1672 / NRRL Y-8282 / UCD 70-5)</name>
    <name type="common">Yeast</name>
    <name type="synonym">Fabospora phaffii</name>
    <dbReference type="NCBI Taxonomy" id="1071381"/>
    <lineage>
        <taxon>Eukaryota</taxon>
        <taxon>Fungi</taxon>
        <taxon>Dikarya</taxon>
        <taxon>Ascomycota</taxon>
        <taxon>Saccharomycotina</taxon>
        <taxon>Saccharomycetes</taxon>
        <taxon>Saccharomycetales</taxon>
        <taxon>Saccharomycetaceae</taxon>
        <taxon>Tetrapisispora</taxon>
    </lineage>
</organism>
<evidence type="ECO:0000256" key="1">
    <source>
        <dbReference type="SAM" id="Coils"/>
    </source>
</evidence>
<dbReference type="STRING" id="1071381.G8BWQ0"/>
<feature type="compositionally biased region" description="Basic and acidic residues" evidence="2">
    <location>
        <begin position="123"/>
        <end position="132"/>
    </location>
</feature>
<feature type="coiled-coil region" evidence="1">
    <location>
        <begin position="240"/>
        <end position="284"/>
    </location>
</feature>
<sequence>MRMEDFSSDTSYSNNHSSALFSAKVSNSSKTHDSVSDINKRPERSMQGVLGLDMATEKYNGDRKVNNVKSRNRDEDQETDSEDDNELDDDETEDVFASESLANERSSFTVPQLQESLMPWRSSKSDKDKRNSDIQFDLMSPVRYNNIKAAEATNSNRSSLFGINENDLHVTEPTSESSAGIEQLQRDITYYKLKIKTLFELLKQSDKYDHKSSSVDRNSPNSKAKRDSFYNNLLDSISQSNEIEQLKKTIKEQKASLDENESVQANLREKITSVNEMLKLLKQENKETLDYANEYLEHSEQISKNVDELITILIEKLYKISDRRKKTLEKARSISSSFVMVKMNALISSLRRILDDLKYYQKYFEYHNESTKLDDNAEKKQITFIANSTDIQLPSHEAEPIDNQVNSAKYIEQIHSGELDSSRIDTRLENAILDIHSEYADFLHGINIKMQDASLVEESLVSKFSKQMSILNRLASQYQILKQQHDEDLKYQNIKLIGLNNELENKEKLIIELQNENDDRSNIVMKYNKLLKTIDDEKKLFKIKENNLNTLNNELEHDLDENRNANKNLMGIVEQLNHELEHLKLDSSDKFDTMKNNYYNMMQKYNSLNSDYKDLRYENANMIKNYETIQNENYQLKKTLETVETDHNIIIRYESEFNNFKQHLILHLSTIFVTLRKILQPESIDQSEAKVDVIRRLDSLTQMKPMLKRLDSLYTFVETALESIIDSYSILIKETNQIKEDRKYNSAVDTEMHKTELHDQLELRIDELERKWLSERERRKLDNNASEERILKLEEENKLLREKLYNR</sequence>
<dbReference type="RefSeq" id="XP_003686935.1">
    <property type="nucleotide sequence ID" value="XM_003686887.1"/>
</dbReference>
<feature type="compositionally biased region" description="Basic and acidic residues" evidence="2">
    <location>
        <begin position="30"/>
        <end position="44"/>
    </location>
</feature>
<feature type="coiled-coil region" evidence="1">
    <location>
        <begin position="612"/>
        <end position="646"/>
    </location>
</feature>
<feature type="compositionally biased region" description="Acidic residues" evidence="2">
    <location>
        <begin position="75"/>
        <end position="96"/>
    </location>
</feature>
<feature type="coiled-coil region" evidence="1">
    <location>
        <begin position="751"/>
        <end position="803"/>
    </location>
</feature>
<evidence type="ECO:0000313" key="4">
    <source>
        <dbReference type="Proteomes" id="UP000005666"/>
    </source>
</evidence>
<dbReference type="OrthoDB" id="4052563at2759"/>
<evidence type="ECO:0000256" key="2">
    <source>
        <dbReference type="SAM" id="MobiDB-lite"/>
    </source>
</evidence>
<evidence type="ECO:0000313" key="3">
    <source>
        <dbReference type="EMBL" id="CCE64501.1"/>
    </source>
</evidence>
<feature type="compositionally biased region" description="Polar residues" evidence="2">
    <location>
        <begin position="100"/>
        <end position="115"/>
    </location>
</feature>
<feature type="region of interest" description="Disordered" evidence="2">
    <location>
        <begin position="22"/>
        <end position="134"/>
    </location>
</feature>
<evidence type="ECO:0008006" key="5">
    <source>
        <dbReference type="Google" id="ProtNLM"/>
    </source>
</evidence>
<feature type="compositionally biased region" description="Basic and acidic residues" evidence="2">
    <location>
        <begin position="55"/>
        <end position="65"/>
    </location>
</feature>
<dbReference type="Proteomes" id="UP000005666">
    <property type="component" value="Chromosome 8"/>
</dbReference>
<gene>
    <name evidence="3" type="primary">TPHA0H02980</name>
    <name evidence="3" type="ordered locus">TPHA_0H02980</name>
</gene>
<dbReference type="GeneID" id="11533694"/>
<dbReference type="KEGG" id="tpf:TPHA_0H02980"/>
<dbReference type="HOGENOM" id="CLU_016740_0_0_1"/>
<dbReference type="AlphaFoldDB" id="G8BWQ0"/>
<protein>
    <recommendedName>
        <fullName evidence="5">Mto2p-binding domain-containing protein</fullName>
    </recommendedName>
</protein>
<accession>G8BWQ0</accession>
<keyword evidence="4" id="KW-1185">Reference proteome</keyword>
<keyword evidence="1" id="KW-0175">Coiled coil</keyword>
<dbReference type="OMA" id="RKYNTER"/>
<dbReference type="EMBL" id="HE612863">
    <property type="protein sequence ID" value="CCE64501.1"/>
    <property type="molecule type" value="Genomic_DNA"/>
</dbReference>
<reference evidence="3 4" key="1">
    <citation type="journal article" date="2011" name="Proc. Natl. Acad. Sci. U.S.A.">
        <title>Evolutionary erosion of yeast sex chromosomes by mating-type switching accidents.</title>
        <authorList>
            <person name="Gordon J.L."/>
            <person name="Armisen D."/>
            <person name="Proux-Wera E."/>
            <person name="Oheigeartaigh S.S."/>
            <person name="Byrne K.P."/>
            <person name="Wolfe K.H."/>
        </authorList>
    </citation>
    <scope>NUCLEOTIDE SEQUENCE [LARGE SCALE GENOMIC DNA]</scope>
    <source>
        <strain evidence="4">ATCC 24235 / CBS 4417 / NBRC 1672 / NRRL Y-8282 / UCD 70-5</strain>
    </source>
</reference>
<feature type="coiled-coil region" evidence="1">
    <location>
        <begin position="496"/>
        <end position="586"/>
    </location>
</feature>
<name>G8BWQ0_TETPH</name>